<evidence type="ECO:0000313" key="2">
    <source>
        <dbReference type="EMBL" id="OGY22779.1"/>
    </source>
</evidence>
<keyword evidence="1" id="KW-1133">Transmembrane helix</keyword>
<dbReference type="Pfam" id="PF07963">
    <property type="entry name" value="N_methyl"/>
    <property type="match status" value="1"/>
</dbReference>
<dbReference type="AlphaFoldDB" id="A0A1G1W530"/>
<keyword evidence="1" id="KW-0812">Transmembrane</keyword>
<evidence type="ECO:0000313" key="3">
    <source>
        <dbReference type="Proteomes" id="UP000176631"/>
    </source>
</evidence>
<dbReference type="STRING" id="1802593.A2172_01875"/>
<keyword evidence="1" id="KW-0472">Membrane</keyword>
<dbReference type="InterPro" id="IPR012902">
    <property type="entry name" value="N_methyl_site"/>
</dbReference>
<proteinExistence type="predicted"/>
<sequence>MNKKLAVMKNNKGFTLIELVIYALLLVVIGVVSVSFFVQVVNVSEASRRSREALDNAKRSLDVITQEVRHASAVYTPTSVFDTSSGQLSLETTRDLPADENATYVDLYVDDSRLFIKREGQVDQIVTSEKVKVTELTFSLLDSSSVKPAVKIELTVEYADPILGPKNSITLTSTATLRSY</sequence>
<comment type="caution">
    <text evidence="2">The sequence shown here is derived from an EMBL/GenBank/DDBJ whole genome shotgun (WGS) entry which is preliminary data.</text>
</comment>
<protein>
    <recommendedName>
        <fullName evidence="4">Prepilin-type N-terminal cleavage/methylation domain-containing protein</fullName>
    </recommendedName>
</protein>
<name>A0A1G1W530_9BACT</name>
<gene>
    <name evidence="2" type="ORF">A2172_01875</name>
</gene>
<evidence type="ECO:0000256" key="1">
    <source>
        <dbReference type="SAM" id="Phobius"/>
    </source>
</evidence>
<evidence type="ECO:0008006" key="4">
    <source>
        <dbReference type="Google" id="ProtNLM"/>
    </source>
</evidence>
<dbReference type="EMBL" id="MHCP01000034">
    <property type="protein sequence ID" value="OGY22779.1"/>
    <property type="molecule type" value="Genomic_DNA"/>
</dbReference>
<feature type="transmembrane region" description="Helical" evidence="1">
    <location>
        <begin position="20"/>
        <end position="41"/>
    </location>
</feature>
<organism evidence="2 3">
    <name type="scientific">Candidatus Woykebacteria bacterium RBG_13_40_15</name>
    <dbReference type="NCBI Taxonomy" id="1802593"/>
    <lineage>
        <taxon>Bacteria</taxon>
        <taxon>Candidatus Woykeibacteriota</taxon>
    </lineage>
</organism>
<reference evidence="2 3" key="1">
    <citation type="journal article" date="2016" name="Nat. Commun.">
        <title>Thousands of microbial genomes shed light on interconnected biogeochemical processes in an aquifer system.</title>
        <authorList>
            <person name="Anantharaman K."/>
            <person name="Brown C.T."/>
            <person name="Hug L.A."/>
            <person name="Sharon I."/>
            <person name="Castelle C.J."/>
            <person name="Probst A.J."/>
            <person name="Thomas B.C."/>
            <person name="Singh A."/>
            <person name="Wilkins M.J."/>
            <person name="Karaoz U."/>
            <person name="Brodie E.L."/>
            <person name="Williams K.H."/>
            <person name="Hubbard S.S."/>
            <person name="Banfield J.F."/>
        </authorList>
    </citation>
    <scope>NUCLEOTIDE SEQUENCE [LARGE SCALE GENOMIC DNA]</scope>
</reference>
<dbReference type="Proteomes" id="UP000176631">
    <property type="component" value="Unassembled WGS sequence"/>
</dbReference>
<accession>A0A1G1W530</accession>